<evidence type="ECO:0000313" key="2">
    <source>
        <dbReference type="EMBL" id="WGF38184.1"/>
    </source>
</evidence>
<dbReference type="Pfam" id="PF11104">
    <property type="entry name" value="PilM_2"/>
    <property type="match status" value="1"/>
</dbReference>
<organism evidence="1 3">
    <name type="scientific">Lysinibacillus capsici</name>
    <dbReference type="NCBI Taxonomy" id="2115968"/>
    <lineage>
        <taxon>Bacteria</taxon>
        <taxon>Bacillati</taxon>
        <taxon>Bacillota</taxon>
        <taxon>Bacilli</taxon>
        <taxon>Bacillales</taxon>
        <taxon>Bacillaceae</taxon>
        <taxon>Lysinibacillus</taxon>
    </lineage>
</organism>
<keyword evidence="4" id="KW-1185">Reference proteome</keyword>
<protein>
    <submittedName>
        <fullName evidence="2">Pilus assembly protein PilM</fullName>
    </submittedName>
    <submittedName>
        <fullName evidence="1">Tfp pilus assembly protein, ATPase PilM</fullName>
    </submittedName>
</protein>
<dbReference type="EMBL" id="UAQE01000001">
    <property type="protein sequence ID" value="SPU00010.1"/>
    <property type="molecule type" value="Genomic_DNA"/>
</dbReference>
<dbReference type="Gene3D" id="3.30.420.40">
    <property type="match status" value="2"/>
</dbReference>
<evidence type="ECO:0000313" key="4">
    <source>
        <dbReference type="Proteomes" id="UP001244564"/>
    </source>
</evidence>
<dbReference type="Gene3D" id="3.30.1490.300">
    <property type="match status" value="1"/>
</dbReference>
<reference evidence="2 4" key="2">
    <citation type="submission" date="2023-04" db="EMBL/GenBank/DDBJ databases">
        <title>Genomic of Lysinibacillus capsici TSBLM.</title>
        <authorList>
            <person name="Hu X.S."/>
            <person name="Yu C.H."/>
        </authorList>
    </citation>
    <scope>NUCLEOTIDE SEQUENCE [LARGE SCALE GENOMIC DNA]</scope>
    <source>
        <strain evidence="2 4">TSBLM</strain>
    </source>
</reference>
<dbReference type="AlphaFoldDB" id="A0A2X0YCE7"/>
<gene>
    <name evidence="2" type="primary">pilM</name>
    <name evidence="1" type="ORF">NCTC7582_02890</name>
    <name evidence="2" type="ORF">QBO96_21080</name>
</gene>
<dbReference type="Proteomes" id="UP000251431">
    <property type="component" value="Unassembled WGS sequence"/>
</dbReference>
<evidence type="ECO:0000313" key="1">
    <source>
        <dbReference type="EMBL" id="SPU00010.1"/>
    </source>
</evidence>
<dbReference type="EMBL" id="CP122283">
    <property type="protein sequence ID" value="WGF38184.1"/>
    <property type="molecule type" value="Genomic_DNA"/>
</dbReference>
<dbReference type="Proteomes" id="UP001244564">
    <property type="component" value="Chromosome"/>
</dbReference>
<evidence type="ECO:0000313" key="3">
    <source>
        <dbReference type="Proteomes" id="UP000251431"/>
    </source>
</evidence>
<dbReference type="InterPro" id="IPR005883">
    <property type="entry name" value="PilM"/>
</dbReference>
<name>A0A2X0YCE7_9BACI</name>
<dbReference type="RefSeq" id="WP_066036585.1">
    <property type="nucleotide sequence ID" value="NZ_CP122283.1"/>
</dbReference>
<proteinExistence type="predicted"/>
<accession>A0A2X0YCE7</accession>
<sequence>MFKRKRKSHVSIELKDYVLRAIVAKGPEPNQWQGYEYPLAAGIVENGTIIDEVALFEVIKEQVMKWTGKKQAVRMFVPDTTVLLKNFEHPKDVKPQELRGYAEMELGHSIHLPFQDPLIDVYDADAEDGKAILFAAPSEEITKLVGMLLDVSLEPEAADIRALCNIRLLEHMSLLMPNKTYLIAEWSINELSISIFSNGQVEFLRYQTIEVDMTQWLGKKENEFSYQFIYNGESENYQMVVMDQVLEIDRMMNFFKFSLHKGEKTVDEIIMLGDNPLLKSIGNLLASNLEPPLRVVDGKKIEKSFPRFKREFSTLLGLALKEVR</sequence>
<reference evidence="1 3" key="1">
    <citation type="submission" date="2018-06" db="EMBL/GenBank/DDBJ databases">
        <authorList>
            <consortium name="Pathogen Informatics"/>
            <person name="Doyle S."/>
        </authorList>
    </citation>
    <scope>NUCLEOTIDE SEQUENCE [LARGE SCALE GENOMIC DNA]</scope>
    <source>
        <strain evidence="1 3">NCTC7582</strain>
    </source>
</reference>